<dbReference type="GeneID" id="99245200"/>
<evidence type="ECO:0000313" key="2">
    <source>
        <dbReference type="Proteomes" id="UP000428325"/>
    </source>
</evidence>
<keyword evidence="2" id="KW-1185">Reference proteome</keyword>
<dbReference type="Proteomes" id="UP000428325">
    <property type="component" value="Chromosome"/>
</dbReference>
<name>A0A6B9F1S0_9EURY</name>
<dbReference type="EMBL" id="CP034345">
    <property type="protein sequence ID" value="QGX94206.1"/>
    <property type="molecule type" value="Genomic_DNA"/>
</dbReference>
<dbReference type="AlphaFoldDB" id="A0A6B9F1S0"/>
<accession>A0A6B9F1S0</accession>
<evidence type="ECO:0000313" key="1">
    <source>
        <dbReference type="EMBL" id="QGX94206.1"/>
    </source>
</evidence>
<reference evidence="1 2" key="1">
    <citation type="submission" date="2018-12" db="EMBL/GenBank/DDBJ databases">
        <title>Complete genome sequence of Haloplanus rallus MBLA0036.</title>
        <authorList>
            <person name="Nam Y.-d."/>
            <person name="Kang J."/>
            <person name="Chung W.-H."/>
            <person name="Park Y.S."/>
        </authorList>
    </citation>
    <scope>NUCLEOTIDE SEQUENCE [LARGE SCALE GENOMIC DNA]</scope>
    <source>
        <strain evidence="1 2">MBLA0036</strain>
    </source>
</reference>
<dbReference type="KEGG" id="hra:EI982_05105"/>
<gene>
    <name evidence="1" type="ORF">EI982_05105</name>
</gene>
<proteinExistence type="predicted"/>
<dbReference type="RefSeq" id="WP_157688443.1">
    <property type="nucleotide sequence ID" value="NZ_CP034345.1"/>
</dbReference>
<sequence>MSDTSDTPRSKLDRAQRRQLRNLGWRWLGRRRAKRPRSISRRHLVDAEVEDEAALVDLDARL</sequence>
<organism evidence="1 2">
    <name type="scientific">Haloplanus rallus</name>
    <dbReference type="NCBI Taxonomy" id="1816183"/>
    <lineage>
        <taxon>Archaea</taxon>
        <taxon>Methanobacteriati</taxon>
        <taxon>Methanobacteriota</taxon>
        <taxon>Stenosarchaea group</taxon>
        <taxon>Halobacteria</taxon>
        <taxon>Halobacteriales</taxon>
        <taxon>Haloferacaceae</taxon>
        <taxon>Haloplanus</taxon>
    </lineage>
</organism>
<protein>
    <submittedName>
        <fullName evidence="1">Uncharacterized protein</fullName>
    </submittedName>
</protein>